<dbReference type="RefSeq" id="WP_135986378.1">
    <property type="nucleotide sequence ID" value="NZ_JAASQM010000005.1"/>
</dbReference>
<evidence type="ECO:0000313" key="2">
    <source>
        <dbReference type="Proteomes" id="UP000309848"/>
    </source>
</evidence>
<gene>
    <name evidence="1" type="ORF">E5A74_15010</name>
</gene>
<accession>A0A4S1WD63</accession>
<name>A0A4S1WD63_9SPHN</name>
<organism evidence="1 2">
    <name type="scientific">Sphingomonas naasensis</name>
    <dbReference type="NCBI Taxonomy" id="1344951"/>
    <lineage>
        <taxon>Bacteria</taxon>
        <taxon>Pseudomonadati</taxon>
        <taxon>Pseudomonadota</taxon>
        <taxon>Alphaproteobacteria</taxon>
        <taxon>Sphingomonadales</taxon>
        <taxon>Sphingomonadaceae</taxon>
        <taxon>Sphingomonas</taxon>
    </lineage>
</organism>
<dbReference type="OrthoDB" id="7559390at2"/>
<dbReference type="Proteomes" id="UP000309848">
    <property type="component" value="Unassembled WGS sequence"/>
</dbReference>
<dbReference type="EMBL" id="SRXU01000006">
    <property type="protein sequence ID" value="TGX40789.1"/>
    <property type="molecule type" value="Genomic_DNA"/>
</dbReference>
<protein>
    <submittedName>
        <fullName evidence="1">Uncharacterized protein</fullName>
    </submittedName>
</protein>
<sequence>MRASEQRATLAAIGNDLVAVEGGPGERRAALLLRHLGGCDDPVACFTDLPSAPPWLRLPAAAQRRLALRVALLWMGDALAGSIDGAWLGGLAEVAGEDLLDWAIATSPGLPAAPARRLAPDALEIYGFSLLREQLPMPLRGYLPWRADHLALSCPRETLDALVGAAVDAAMRA</sequence>
<keyword evidence="2" id="KW-1185">Reference proteome</keyword>
<evidence type="ECO:0000313" key="1">
    <source>
        <dbReference type="EMBL" id="TGX40789.1"/>
    </source>
</evidence>
<reference evidence="1 2" key="1">
    <citation type="submission" date="2019-04" db="EMBL/GenBank/DDBJ databases">
        <title>Sphingomonas psychrotolerans sp. nov., isolated from soil in the Tianshan Mountains, Xinjiang, China.</title>
        <authorList>
            <person name="Luo Y."/>
            <person name="Sheng H."/>
        </authorList>
    </citation>
    <scope>NUCLEOTIDE SEQUENCE [LARGE SCALE GENOMIC DNA]</scope>
    <source>
        <strain evidence="1 2">KIS18-15</strain>
    </source>
</reference>
<dbReference type="AlphaFoldDB" id="A0A4S1WD63"/>
<proteinExistence type="predicted"/>
<comment type="caution">
    <text evidence="1">The sequence shown here is derived from an EMBL/GenBank/DDBJ whole genome shotgun (WGS) entry which is preliminary data.</text>
</comment>